<dbReference type="EMBL" id="CAFBLQ010000152">
    <property type="protein sequence ID" value="CAB4879828.1"/>
    <property type="molecule type" value="Genomic_DNA"/>
</dbReference>
<keyword evidence="1" id="KW-0813">Transport</keyword>
<dbReference type="AlphaFoldDB" id="A0A6J7EDP5"/>
<dbReference type="InterPro" id="IPR032823">
    <property type="entry name" value="BCA_ABC_TP_C"/>
</dbReference>
<dbReference type="InterPro" id="IPR027417">
    <property type="entry name" value="P-loop_NTPase"/>
</dbReference>
<dbReference type="SUPFAM" id="SSF52540">
    <property type="entry name" value="P-loop containing nucleoside triphosphate hydrolases"/>
    <property type="match status" value="1"/>
</dbReference>
<evidence type="ECO:0000256" key="3">
    <source>
        <dbReference type="ARBA" id="ARBA00022840"/>
    </source>
</evidence>
<dbReference type="Pfam" id="PF12399">
    <property type="entry name" value="BCA_ABC_TP_C"/>
    <property type="match status" value="1"/>
</dbReference>
<dbReference type="Gene3D" id="3.40.50.300">
    <property type="entry name" value="P-loop containing nucleotide triphosphate hydrolases"/>
    <property type="match status" value="1"/>
</dbReference>
<gene>
    <name evidence="5" type="ORF">UFOPK3423_01250</name>
</gene>
<evidence type="ECO:0000256" key="1">
    <source>
        <dbReference type="ARBA" id="ARBA00022448"/>
    </source>
</evidence>
<dbReference type="PANTHER" id="PTHR45772">
    <property type="entry name" value="CONSERVED COMPONENT OF ABC TRANSPORTER FOR NATURAL AMINO ACIDS-RELATED"/>
    <property type="match status" value="1"/>
</dbReference>
<reference evidence="5" key="1">
    <citation type="submission" date="2020-05" db="EMBL/GenBank/DDBJ databases">
        <authorList>
            <person name="Chiriac C."/>
            <person name="Salcher M."/>
            <person name="Ghai R."/>
            <person name="Kavagutti S V."/>
        </authorList>
    </citation>
    <scope>NUCLEOTIDE SEQUENCE</scope>
</reference>
<proteinExistence type="predicted"/>
<protein>
    <submittedName>
        <fullName evidence="5">Unannotated protein</fullName>
    </submittedName>
</protein>
<accession>A0A6J7EDP5</accession>
<keyword evidence="3" id="KW-0067">ATP-binding</keyword>
<organism evidence="5">
    <name type="scientific">freshwater metagenome</name>
    <dbReference type="NCBI Taxonomy" id="449393"/>
    <lineage>
        <taxon>unclassified sequences</taxon>
        <taxon>metagenomes</taxon>
        <taxon>ecological metagenomes</taxon>
    </lineage>
</organism>
<evidence type="ECO:0000259" key="4">
    <source>
        <dbReference type="Pfam" id="PF12399"/>
    </source>
</evidence>
<dbReference type="GO" id="GO:0005524">
    <property type="term" value="F:ATP binding"/>
    <property type="evidence" value="ECO:0007669"/>
    <property type="project" value="UniProtKB-KW"/>
</dbReference>
<name>A0A6J7EDP5_9ZZZZ</name>
<dbReference type="PANTHER" id="PTHR45772:SF9">
    <property type="entry name" value="CONSERVED COMPONENT OF ABC TRANSPORTER FOR NATURAL AMINO ACIDS"/>
    <property type="match status" value="1"/>
</dbReference>
<keyword evidence="2" id="KW-0547">Nucleotide-binding</keyword>
<feature type="domain" description="Branched-chain amino acid ATP-binding cassette transporter C-terminal" evidence="4">
    <location>
        <begin position="39"/>
        <end position="64"/>
    </location>
</feature>
<dbReference type="GO" id="GO:0005886">
    <property type="term" value="C:plasma membrane"/>
    <property type="evidence" value="ECO:0007669"/>
    <property type="project" value="TreeGrafter"/>
</dbReference>
<dbReference type="InterPro" id="IPR051120">
    <property type="entry name" value="ABC_AA/LPS_Transport"/>
</dbReference>
<evidence type="ECO:0000256" key="2">
    <source>
        <dbReference type="ARBA" id="ARBA00022741"/>
    </source>
</evidence>
<sequence length="65" mass="6883">MGQLIRNLGDAGIAVLLVEHDMGMVMAIADHVVVLEEGKKIAEGTPDQISNDKTVIDAYLGVVHA</sequence>
<evidence type="ECO:0000313" key="5">
    <source>
        <dbReference type="EMBL" id="CAB4879828.1"/>
    </source>
</evidence>